<evidence type="ECO:0000256" key="4">
    <source>
        <dbReference type="ARBA" id="ARBA00023270"/>
    </source>
</evidence>
<dbReference type="NCBIfam" id="TIGR00126">
    <property type="entry name" value="deoC"/>
    <property type="match status" value="1"/>
</dbReference>
<comment type="subcellular location">
    <subcellularLocation>
        <location evidence="7">Cytoplasm</location>
    </subcellularLocation>
</comment>
<accession>H2BV02</accession>
<sequence length="214" mass="22999">MHLNKYIDHTLLKPTATIQEIQTLCFEALEHHFYAVCVNGCYVKTAKSILNKSDVKIAAVIGFPLGAMSTAAKIAEAEFCIADGADEIDMVINIGWLKSGDYKRIEEEISAIKNAIGNTVLKVIIETCYLSEEEKRASCLAAMNAKADFVKTSTGFGTGGATPEDIKLMKEAVGDKLKIKASGGIKDKKTALNYINMGVSRLGTSSGIALLTSK</sequence>
<dbReference type="PIRSF" id="PIRSF001357">
    <property type="entry name" value="DeoC"/>
    <property type="match status" value="1"/>
</dbReference>
<dbReference type="GO" id="GO:0016052">
    <property type="term" value="P:carbohydrate catabolic process"/>
    <property type="evidence" value="ECO:0007669"/>
    <property type="project" value="TreeGrafter"/>
</dbReference>
<organism evidence="8 9">
    <name type="scientific">Gillisia limnaea (strain DSM 15749 / LMG 21470 / R-8282)</name>
    <dbReference type="NCBI Taxonomy" id="865937"/>
    <lineage>
        <taxon>Bacteria</taxon>
        <taxon>Pseudomonadati</taxon>
        <taxon>Bacteroidota</taxon>
        <taxon>Flavobacteriia</taxon>
        <taxon>Flavobacteriales</taxon>
        <taxon>Flavobacteriaceae</taxon>
        <taxon>Gillisia</taxon>
    </lineage>
</organism>
<comment type="pathway">
    <text evidence="7">Carbohydrate degradation; 2-deoxy-D-ribose 1-phosphate degradation; D-glyceraldehyde 3-phosphate and acetaldehyde from 2-deoxy-alpha-D-ribose 1-phosphate: step 2/2.</text>
</comment>
<feature type="active site" description="Proton donor/acceptor" evidence="7">
    <location>
        <position position="89"/>
    </location>
</feature>
<reference evidence="9" key="1">
    <citation type="journal article" date="2012" name="Stand. Genomic Sci.">
        <title>Genome sequence of the Antarctic rhodopsins-containing flavobacterium Gillisia limnaea type strain (R-8282(T)).</title>
        <authorList>
            <person name="Riedel T."/>
            <person name="Held B."/>
            <person name="Nolan M."/>
            <person name="Lucas S."/>
            <person name="Lapidus A."/>
            <person name="Tice H."/>
            <person name="Del Rio T.G."/>
            <person name="Cheng J.F."/>
            <person name="Han C."/>
            <person name="Tapia R."/>
            <person name="Goodwin L.A."/>
            <person name="Pitluck S."/>
            <person name="Liolios K."/>
            <person name="Mavromatis K."/>
            <person name="Pagani I."/>
            <person name="Ivanova N."/>
            <person name="Mikhailova N."/>
            <person name="Pati A."/>
            <person name="Chen A."/>
            <person name="Palaniappan K."/>
            <person name="Land M."/>
            <person name="Rohde M."/>
            <person name="Tindall B.J."/>
            <person name="Detter J.C."/>
            <person name="Goker M."/>
            <person name="Bristow J."/>
            <person name="Eisen J.A."/>
            <person name="Markowitz V."/>
            <person name="Hugenholtz P."/>
            <person name="Kyrpides N.C."/>
            <person name="Klenk H.P."/>
            <person name="Woyke T."/>
        </authorList>
    </citation>
    <scope>NUCLEOTIDE SEQUENCE [LARGE SCALE GENOMIC DNA]</scope>
    <source>
        <strain evidence="9">DSM 15749 / LMG 21470 / R-8282</strain>
    </source>
</reference>
<keyword evidence="3 7" id="KW-0456">Lyase</keyword>
<evidence type="ECO:0000256" key="1">
    <source>
        <dbReference type="ARBA" id="ARBA00010936"/>
    </source>
</evidence>
<dbReference type="UniPathway" id="UPA00002">
    <property type="reaction ID" value="UER00468"/>
</dbReference>
<dbReference type="STRING" id="865937.Gilli_3286"/>
<dbReference type="GO" id="GO:0009264">
    <property type="term" value="P:deoxyribonucleotide catabolic process"/>
    <property type="evidence" value="ECO:0007669"/>
    <property type="project" value="UniProtKB-UniRule"/>
</dbReference>
<comment type="catalytic activity">
    <reaction evidence="5 7">
        <text>2-deoxy-D-ribose 5-phosphate = D-glyceraldehyde 3-phosphate + acetaldehyde</text>
        <dbReference type="Rhea" id="RHEA:12821"/>
        <dbReference type="ChEBI" id="CHEBI:15343"/>
        <dbReference type="ChEBI" id="CHEBI:59776"/>
        <dbReference type="ChEBI" id="CHEBI:62877"/>
        <dbReference type="EC" id="4.1.2.4"/>
    </reaction>
</comment>
<dbReference type="Proteomes" id="UP000003844">
    <property type="component" value="Unassembled WGS sequence"/>
</dbReference>
<evidence type="ECO:0000256" key="2">
    <source>
        <dbReference type="ARBA" id="ARBA00022490"/>
    </source>
</evidence>
<proteinExistence type="inferred from homology"/>
<dbReference type="PANTHER" id="PTHR10889:SF1">
    <property type="entry name" value="DEOXYRIBOSE-PHOSPHATE ALDOLASE"/>
    <property type="match status" value="1"/>
</dbReference>
<dbReference type="PANTHER" id="PTHR10889">
    <property type="entry name" value="DEOXYRIBOSE-PHOSPHATE ALDOLASE"/>
    <property type="match status" value="1"/>
</dbReference>
<comment type="similarity">
    <text evidence="1 7">Belongs to the DeoC/FbaB aldolase family. DeoC type 1 subfamily.</text>
</comment>
<evidence type="ECO:0000313" key="8">
    <source>
        <dbReference type="EMBL" id="EHQ03892.1"/>
    </source>
</evidence>
<dbReference type="SUPFAM" id="SSF51569">
    <property type="entry name" value="Aldolase"/>
    <property type="match status" value="1"/>
</dbReference>
<dbReference type="HAMAP" id="MF_00114">
    <property type="entry name" value="DeoC_type1"/>
    <property type="match status" value="1"/>
</dbReference>
<dbReference type="Gene3D" id="3.20.20.70">
    <property type="entry name" value="Aldolase class I"/>
    <property type="match status" value="1"/>
</dbReference>
<dbReference type="GO" id="GO:0005737">
    <property type="term" value="C:cytoplasm"/>
    <property type="evidence" value="ECO:0007669"/>
    <property type="project" value="UniProtKB-SubCell"/>
</dbReference>
<evidence type="ECO:0000256" key="5">
    <source>
        <dbReference type="ARBA" id="ARBA00048791"/>
    </source>
</evidence>
<dbReference type="GO" id="GO:0006018">
    <property type="term" value="P:2-deoxyribose 1-phosphate catabolic process"/>
    <property type="evidence" value="ECO:0007669"/>
    <property type="project" value="UniProtKB-UniRule"/>
</dbReference>
<name>H2BV02_GILLR</name>
<dbReference type="RefSeq" id="WP_006990198.1">
    <property type="nucleotide sequence ID" value="NZ_JH594606.1"/>
</dbReference>
<dbReference type="CDD" id="cd00959">
    <property type="entry name" value="DeoC"/>
    <property type="match status" value="1"/>
</dbReference>
<dbReference type="FunFam" id="3.20.20.70:FF:000044">
    <property type="entry name" value="Deoxyribose-phosphate aldolase"/>
    <property type="match status" value="1"/>
</dbReference>
<dbReference type="HOGENOM" id="CLU_053595_0_1_10"/>
<gene>
    <name evidence="7" type="primary">deoC</name>
    <name evidence="8" type="ORF">Gilli_3286</name>
</gene>
<evidence type="ECO:0000256" key="6">
    <source>
        <dbReference type="ARBA" id="ARBA00056337"/>
    </source>
</evidence>
<evidence type="ECO:0000256" key="3">
    <source>
        <dbReference type="ARBA" id="ARBA00023239"/>
    </source>
</evidence>
<dbReference type="eggNOG" id="COG0274">
    <property type="taxonomic scope" value="Bacteria"/>
</dbReference>
<dbReference type="Pfam" id="PF01791">
    <property type="entry name" value="DeoC"/>
    <property type="match status" value="1"/>
</dbReference>
<dbReference type="GO" id="GO:0004139">
    <property type="term" value="F:deoxyribose-phosphate aldolase activity"/>
    <property type="evidence" value="ECO:0007669"/>
    <property type="project" value="UniProtKB-UniRule"/>
</dbReference>
<protein>
    <recommendedName>
        <fullName evidence="7">Deoxyribose-phosphate aldolase</fullName>
        <shortName evidence="7">DERA</shortName>
        <ecNumber evidence="7">4.1.2.4</ecNumber>
    </recommendedName>
    <alternativeName>
        <fullName evidence="7">2-deoxy-D-ribose 5-phosphate aldolase</fullName>
    </alternativeName>
    <alternativeName>
        <fullName evidence="7">Phosphodeoxyriboaldolase</fullName>
        <shortName evidence="7">Deoxyriboaldolase</shortName>
    </alternativeName>
</protein>
<dbReference type="EMBL" id="JH594606">
    <property type="protein sequence ID" value="EHQ03892.1"/>
    <property type="molecule type" value="Genomic_DNA"/>
</dbReference>
<dbReference type="InterPro" id="IPR011343">
    <property type="entry name" value="DeoC"/>
</dbReference>
<evidence type="ECO:0000256" key="7">
    <source>
        <dbReference type="HAMAP-Rule" id="MF_00114"/>
    </source>
</evidence>
<keyword evidence="9" id="KW-1185">Reference proteome</keyword>
<evidence type="ECO:0000313" key="9">
    <source>
        <dbReference type="Proteomes" id="UP000003844"/>
    </source>
</evidence>
<dbReference type="InterPro" id="IPR028581">
    <property type="entry name" value="DeoC_typeI"/>
</dbReference>
<dbReference type="InterPro" id="IPR013785">
    <property type="entry name" value="Aldolase_TIM"/>
</dbReference>
<dbReference type="AlphaFoldDB" id="H2BV02"/>
<keyword evidence="2 7" id="KW-0963">Cytoplasm</keyword>
<dbReference type="OrthoDB" id="9778711at2"/>
<feature type="active site" description="Schiff-base intermediate with acetaldehyde" evidence="7">
    <location>
        <position position="151"/>
    </location>
</feature>
<dbReference type="EC" id="4.1.2.4" evidence="7"/>
<keyword evidence="4 7" id="KW-0704">Schiff base</keyword>
<comment type="function">
    <text evidence="6 7">Catalyzes a reversible aldol reaction between acetaldehyde and D-glyceraldehyde 3-phosphate to generate 2-deoxy-D-ribose 5-phosphate.</text>
</comment>
<dbReference type="InterPro" id="IPR002915">
    <property type="entry name" value="DeoC/FbaB/LacD_aldolase"/>
</dbReference>
<feature type="active site" description="Proton donor/acceptor" evidence="7">
    <location>
        <position position="180"/>
    </location>
</feature>
<dbReference type="SMART" id="SM01133">
    <property type="entry name" value="DeoC"/>
    <property type="match status" value="1"/>
</dbReference>